<evidence type="ECO:0000259" key="8">
    <source>
        <dbReference type="PROSITE" id="PS50048"/>
    </source>
</evidence>
<dbReference type="SMART" id="SM00906">
    <property type="entry name" value="Fungal_trans"/>
    <property type="match status" value="1"/>
</dbReference>
<dbReference type="EMBL" id="KV878127">
    <property type="protein sequence ID" value="OJJ00285.1"/>
    <property type="molecule type" value="Genomic_DNA"/>
</dbReference>
<dbReference type="InterPro" id="IPR050613">
    <property type="entry name" value="Sec_Metabolite_Reg"/>
</dbReference>
<dbReference type="Pfam" id="PF04082">
    <property type="entry name" value="Fungal_trans"/>
    <property type="match status" value="1"/>
</dbReference>
<comment type="subcellular location">
    <subcellularLocation>
        <location evidence="1">Nucleus</location>
    </subcellularLocation>
</comment>
<dbReference type="Pfam" id="PF00172">
    <property type="entry name" value="Zn_clus"/>
    <property type="match status" value="1"/>
</dbReference>
<dbReference type="PANTHER" id="PTHR31001:SF61">
    <property type="entry name" value="ZN(II)2CYS6 TRANSCRIPTION FACTOR (EUROFUNG)"/>
    <property type="match status" value="1"/>
</dbReference>
<dbReference type="GO" id="GO:0008270">
    <property type="term" value="F:zinc ion binding"/>
    <property type="evidence" value="ECO:0007669"/>
    <property type="project" value="InterPro"/>
</dbReference>
<feature type="region of interest" description="Disordered" evidence="7">
    <location>
        <begin position="54"/>
        <end position="106"/>
    </location>
</feature>
<dbReference type="Proteomes" id="UP000184073">
    <property type="component" value="Unassembled WGS sequence"/>
</dbReference>
<dbReference type="GO" id="GO:0003677">
    <property type="term" value="F:DNA binding"/>
    <property type="evidence" value="ECO:0007669"/>
    <property type="project" value="UniProtKB-KW"/>
</dbReference>
<proteinExistence type="predicted"/>
<dbReference type="RefSeq" id="XP_040666047.1">
    <property type="nucleotide sequence ID" value="XM_040817101.1"/>
</dbReference>
<dbReference type="InterPro" id="IPR007219">
    <property type="entry name" value="XnlR_reg_dom"/>
</dbReference>
<name>A0A1L9PFQ3_ASPVE</name>
<dbReference type="OrthoDB" id="4898680at2759"/>
<dbReference type="PROSITE" id="PS50048">
    <property type="entry name" value="ZN2_CY6_FUNGAL_2"/>
    <property type="match status" value="1"/>
</dbReference>
<keyword evidence="2" id="KW-0479">Metal-binding</keyword>
<sequence>MTEPEPPAIRRNGLLQSCEPCRKSKLKCDHGRPVCGRCIAKGFTQRCFYHPAPMTKQDSPAPAPNPGQRLAKRPRTESSNDSSPTSVPTVQSGLRTTERPSTTPGYLGSTSFSAVFSEHRADISFEEGSCDVDSVFAMMKGQSRLETGVEVLKFLHRSTICDIVVRKFYAGALMAAVSGLIIEAIVQSVRRILDGIDCSKDLEKQLRDLAQQIFLSSAHPLTSHSSMTVEEYFASFTDQNLRWEAIGILLSMAGIALMSTSDSDPDLMRVAPGAQAKDMLRTQVVEASGICVGFCDTAASVSELLGFLQYDDMLLRTQYYGDTSYVAWRKLGDLTATIYAAGLHQENTRAQNCPPFLQQWRKMCFAAAFYADKSLSTFVGRPPFINYRYCTISAPLDLSDEDLIAGGERLDQAMSNLDAAGWNPQGSNHRGSMLRLRFLLAVLREQALEIALGRFEDSELLNKYNNVIEAARNLWDSCPVTFRHDQCEKVEGLSPSFTFARRHIYLDYLYTLFLVQRMVTKRTNTGHESLFNTSREVLAIILELTNERHPGVDNSRHQSWIALYYGLPSASILAFELLRQTQEAGPHPVMPPRSELIRNLSVFVSCLSWVASPGQGNYRTCKAVEKKLSDILDQVLDPQPTAQQRDFLDGGHDGLYGLLNWYSPDNFDLDPFDFPAGDGFPF</sequence>
<keyword evidence="4" id="KW-0238">DNA-binding</keyword>
<evidence type="ECO:0000256" key="7">
    <source>
        <dbReference type="SAM" id="MobiDB-lite"/>
    </source>
</evidence>
<dbReference type="CDD" id="cd00067">
    <property type="entry name" value="GAL4"/>
    <property type="match status" value="1"/>
</dbReference>
<keyword evidence="3" id="KW-0805">Transcription regulation</keyword>
<dbReference type="GO" id="GO:0000981">
    <property type="term" value="F:DNA-binding transcription factor activity, RNA polymerase II-specific"/>
    <property type="evidence" value="ECO:0007669"/>
    <property type="project" value="InterPro"/>
</dbReference>
<feature type="domain" description="Zn(2)-C6 fungal-type" evidence="8">
    <location>
        <begin position="17"/>
        <end position="49"/>
    </location>
</feature>
<evidence type="ECO:0000256" key="3">
    <source>
        <dbReference type="ARBA" id="ARBA00023015"/>
    </source>
</evidence>
<reference evidence="10" key="1">
    <citation type="journal article" date="2017" name="Genome Biol.">
        <title>Comparative genomics reveals high biological diversity and specific adaptations in the industrially and medically important fungal genus Aspergillus.</title>
        <authorList>
            <person name="de Vries R.P."/>
            <person name="Riley R."/>
            <person name="Wiebenga A."/>
            <person name="Aguilar-Osorio G."/>
            <person name="Amillis S."/>
            <person name="Uchima C.A."/>
            <person name="Anderluh G."/>
            <person name="Asadollahi M."/>
            <person name="Askin M."/>
            <person name="Barry K."/>
            <person name="Battaglia E."/>
            <person name="Bayram O."/>
            <person name="Benocci T."/>
            <person name="Braus-Stromeyer S.A."/>
            <person name="Caldana C."/>
            <person name="Canovas D."/>
            <person name="Cerqueira G.C."/>
            <person name="Chen F."/>
            <person name="Chen W."/>
            <person name="Choi C."/>
            <person name="Clum A."/>
            <person name="Dos Santos R.A."/>
            <person name="Damasio A.R."/>
            <person name="Diallinas G."/>
            <person name="Emri T."/>
            <person name="Fekete E."/>
            <person name="Flipphi M."/>
            <person name="Freyberg S."/>
            <person name="Gallo A."/>
            <person name="Gournas C."/>
            <person name="Habgood R."/>
            <person name="Hainaut M."/>
            <person name="Harispe M.L."/>
            <person name="Henrissat B."/>
            <person name="Hilden K.S."/>
            <person name="Hope R."/>
            <person name="Hossain A."/>
            <person name="Karabika E."/>
            <person name="Karaffa L."/>
            <person name="Karanyi Z."/>
            <person name="Krasevec N."/>
            <person name="Kuo A."/>
            <person name="Kusch H."/>
            <person name="LaButti K."/>
            <person name="Lagendijk E.L."/>
            <person name="Lapidus A."/>
            <person name="Levasseur A."/>
            <person name="Lindquist E."/>
            <person name="Lipzen A."/>
            <person name="Logrieco A.F."/>
            <person name="MacCabe A."/>
            <person name="Maekelae M.R."/>
            <person name="Malavazi I."/>
            <person name="Melin P."/>
            <person name="Meyer V."/>
            <person name="Mielnichuk N."/>
            <person name="Miskei M."/>
            <person name="Molnar A.P."/>
            <person name="Mule G."/>
            <person name="Ngan C.Y."/>
            <person name="Orejas M."/>
            <person name="Orosz E."/>
            <person name="Ouedraogo J.P."/>
            <person name="Overkamp K.M."/>
            <person name="Park H.-S."/>
            <person name="Perrone G."/>
            <person name="Piumi F."/>
            <person name="Punt P.J."/>
            <person name="Ram A.F."/>
            <person name="Ramon A."/>
            <person name="Rauscher S."/>
            <person name="Record E."/>
            <person name="Riano-Pachon D.M."/>
            <person name="Robert V."/>
            <person name="Roehrig J."/>
            <person name="Ruller R."/>
            <person name="Salamov A."/>
            <person name="Salih N.S."/>
            <person name="Samson R.A."/>
            <person name="Sandor E."/>
            <person name="Sanguinetti M."/>
            <person name="Schuetze T."/>
            <person name="Sepcic K."/>
            <person name="Shelest E."/>
            <person name="Sherlock G."/>
            <person name="Sophianopoulou V."/>
            <person name="Squina F.M."/>
            <person name="Sun H."/>
            <person name="Susca A."/>
            <person name="Todd R.B."/>
            <person name="Tsang A."/>
            <person name="Unkles S.E."/>
            <person name="van de Wiele N."/>
            <person name="van Rossen-Uffink D."/>
            <person name="Oliveira J.V."/>
            <person name="Vesth T.C."/>
            <person name="Visser J."/>
            <person name="Yu J.-H."/>
            <person name="Zhou M."/>
            <person name="Andersen M.R."/>
            <person name="Archer D.B."/>
            <person name="Baker S.E."/>
            <person name="Benoit I."/>
            <person name="Brakhage A.A."/>
            <person name="Braus G.H."/>
            <person name="Fischer R."/>
            <person name="Frisvad J.C."/>
            <person name="Goldman G.H."/>
            <person name="Houbraken J."/>
            <person name="Oakley B."/>
            <person name="Pocsi I."/>
            <person name="Scazzocchio C."/>
            <person name="Seiboth B."/>
            <person name="vanKuyk P.A."/>
            <person name="Wortman J."/>
            <person name="Dyer P.S."/>
            <person name="Grigoriev I.V."/>
        </authorList>
    </citation>
    <scope>NUCLEOTIDE SEQUENCE [LARGE SCALE GENOMIC DNA]</scope>
    <source>
        <strain evidence="10">CBS 583.65</strain>
    </source>
</reference>
<dbReference type="CDD" id="cd12148">
    <property type="entry name" value="fungal_TF_MHR"/>
    <property type="match status" value="1"/>
</dbReference>
<evidence type="ECO:0000256" key="1">
    <source>
        <dbReference type="ARBA" id="ARBA00004123"/>
    </source>
</evidence>
<dbReference type="GeneID" id="63732612"/>
<dbReference type="AlphaFoldDB" id="A0A1L9PFQ3"/>
<dbReference type="PROSITE" id="PS00463">
    <property type="entry name" value="ZN2_CY6_FUNGAL_1"/>
    <property type="match status" value="1"/>
</dbReference>
<keyword evidence="5" id="KW-0804">Transcription</keyword>
<evidence type="ECO:0000256" key="4">
    <source>
        <dbReference type="ARBA" id="ARBA00023125"/>
    </source>
</evidence>
<evidence type="ECO:0000313" key="10">
    <source>
        <dbReference type="Proteomes" id="UP000184073"/>
    </source>
</evidence>
<evidence type="ECO:0000256" key="2">
    <source>
        <dbReference type="ARBA" id="ARBA00022723"/>
    </source>
</evidence>
<keyword evidence="10" id="KW-1185">Reference proteome</keyword>
<gene>
    <name evidence="9" type="ORF">ASPVEDRAFT_81860</name>
</gene>
<evidence type="ECO:0000256" key="6">
    <source>
        <dbReference type="ARBA" id="ARBA00023242"/>
    </source>
</evidence>
<dbReference type="SMART" id="SM00066">
    <property type="entry name" value="GAL4"/>
    <property type="match status" value="1"/>
</dbReference>
<organism evidence="9 10">
    <name type="scientific">Aspergillus versicolor CBS 583.65</name>
    <dbReference type="NCBI Taxonomy" id="1036611"/>
    <lineage>
        <taxon>Eukaryota</taxon>
        <taxon>Fungi</taxon>
        <taxon>Dikarya</taxon>
        <taxon>Ascomycota</taxon>
        <taxon>Pezizomycotina</taxon>
        <taxon>Eurotiomycetes</taxon>
        <taxon>Eurotiomycetidae</taxon>
        <taxon>Eurotiales</taxon>
        <taxon>Aspergillaceae</taxon>
        <taxon>Aspergillus</taxon>
        <taxon>Aspergillus subgen. Nidulantes</taxon>
    </lineage>
</organism>
<dbReference type="STRING" id="1036611.A0A1L9PFQ3"/>
<dbReference type="GO" id="GO:0005634">
    <property type="term" value="C:nucleus"/>
    <property type="evidence" value="ECO:0007669"/>
    <property type="project" value="UniProtKB-SubCell"/>
</dbReference>
<accession>A0A1L9PFQ3</accession>
<dbReference type="PANTHER" id="PTHR31001">
    <property type="entry name" value="UNCHARACTERIZED TRANSCRIPTIONAL REGULATORY PROTEIN"/>
    <property type="match status" value="1"/>
</dbReference>
<evidence type="ECO:0000313" key="9">
    <source>
        <dbReference type="EMBL" id="OJJ00285.1"/>
    </source>
</evidence>
<dbReference type="Gene3D" id="4.10.240.10">
    <property type="entry name" value="Zn(2)-C6 fungal-type DNA-binding domain"/>
    <property type="match status" value="1"/>
</dbReference>
<dbReference type="VEuPathDB" id="FungiDB:ASPVEDRAFT_81860"/>
<evidence type="ECO:0000256" key="5">
    <source>
        <dbReference type="ARBA" id="ARBA00023163"/>
    </source>
</evidence>
<dbReference type="SUPFAM" id="SSF57701">
    <property type="entry name" value="Zn2/Cys6 DNA-binding domain"/>
    <property type="match status" value="1"/>
</dbReference>
<dbReference type="InterPro" id="IPR036864">
    <property type="entry name" value="Zn2-C6_fun-type_DNA-bd_sf"/>
</dbReference>
<keyword evidence="6" id="KW-0539">Nucleus</keyword>
<feature type="compositionally biased region" description="Polar residues" evidence="7">
    <location>
        <begin position="77"/>
        <end position="106"/>
    </location>
</feature>
<protein>
    <recommendedName>
        <fullName evidence="8">Zn(2)-C6 fungal-type domain-containing protein</fullName>
    </recommendedName>
</protein>
<dbReference type="InterPro" id="IPR001138">
    <property type="entry name" value="Zn2Cys6_DnaBD"/>
</dbReference>
<dbReference type="GO" id="GO:0006351">
    <property type="term" value="P:DNA-templated transcription"/>
    <property type="evidence" value="ECO:0007669"/>
    <property type="project" value="InterPro"/>
</dbReference>